<evidence type="ECO:0000313" key="3">
    <source>
        <dbReference type="EMBL" id="MFC4494435.1"/>
    </source>
</evidence>
<evidence type="ECO:0000313" key="4">
    <source>
        <dbReference type="Proteomes" id="UP001595997"/>
    </source>
</evidence>
<dbReference type="InterPro" id="IPR002397">
    <property type="entry name" value="Cyt_P450_B"/>
</dbReference>
<evidence type="ECO:0000256" key="1">
    <source>
        <dbReference type="ARBA" id="ARBA00010617"/>
    </source>
</evidence>
<keyword evidence="4" id="KW-1185">Reference proteome</keyword>
<organism evidence="3 4">
    <name type="scientific">Streptomyces ovatisporus</name>
    <dbReference type="NCBI Taxonomy" id="1128682"/>
    <lineage>
        <taxon>Bacteria</taxon>
        <taxon>Bacillati</taxon>
        <taxon>Actinomycetota</taxon>
        <taxon>Actinomycetes</taxon>
        <taxon>Kitasatosporales</taxon>
        <taxon>Streptomycetaceae</taxon>
        <taxon>Streptomyces</taxon>
    </lineage>
</organism>
<comment type="similarity">
    <text evidence="1">Belongs to the cytochrome P450 family.</text>
</comment>
<reference evidence="4" key="1">
    <citation type="journal article" date="2019" name="Int. J. Syst. Evol. Microbiol.">
        <title>The Global Catalogue of Microorganisms (GCM) 10K type strain sequencing project: providing services to taxonomists for standard genome sequencing and annotation.</title>
        <authorList>
            <consortium name="The Broad Institute Genomics Platform"/>
            <consortium name="The Broad Institute Genome Sequencing Center for Infectious Disease"/>
            <person name="Wu L."/>
            <person name="Ma J."/>
        </authorList>
    </citation>
    <scope>NUCLEOTIDE SEQUENCE [LARGE SCALE GENOMIC DNA]</scope>
    <source>
        <strain evidence="4">CGMCC 4.7357</strain>
    </source>
</reference>
<dbReference type="CDD" id="cd20623">
    <property type="entry name" value="CYP_unk"/>
    <property type="match status" value="1"/>
</dbReference>
<dbReference type="RefSeq" id="WP_386445463.1">
    <property type="nucleotide sequence ID" value="NZ_JBHSFH010000005.1"/>
</dbReference>
<evidence type="ECO:0000256" key="2">
    <source>
        <dbReference type="SAM" id="MobiDB-lite"/>
    </source>
</evidence>
<comment type="caution">
    <text evidence="3">The sequence shown here is derived from an EMBL/GenBank/DDBJ whole genome shotgun (WGS) entry which is preliminary data.</text>
</comment>
<proteinExistence type="inferred from homology"/>
<name>A0ABV9A6S9_9ACTN</name>
<dbReference type="PRINTS" id="PR00359">
    <property type="entry name" value="BP450"/>
</dbReference>
<dbReference type="Gene3D" id="1.10.630.10">
    <property type="entry name" value="Cytochrome P450"/>
    <property type="match status" value="1"/>
</dbReference>
<accession>A0ABV9A6S9</accession>
<protein>
    <submittedName>
        <fullName evidence="3">Cytochrome P450</fullName>
    </submittedName>
</protein>
<feature type="region of interest" description="Disordered" evidence="2">
    <location>
        <begin position="429"/>
        <end position="461"/>
    </location>
</feature>
<dbReference type="Proteomes" id="UP001595997">
    <property type="component" value="Unassembled WGS sequence"/>
</dbReference>
<dbReference type="PANTHER" id="PTHR46696">
    <property type="entry name" value="P450, PUTATIVE (EUROFUNG)-RELATED"/>
    <property type="match status" value="1"/>
</dbReference>
<gene>
    <name evidence="3" type="ORF">ACFPA8_09855</name>
</gene>
<dbReference type="InterPro" id="IPR036396">
    <property type="entry name" value="Cyt_P450_sf"/>
</dbReference>
<dbReference type="EMBL" id="JBHSFH010000005">
    <property type="protein sequence ID" value="MFC4494435.1"/>
    <property type="molecule type" value="Genomic_DNA"/>
</dbReference>
<dbReference type="SUPFAM" id="SSF48264">
    <property type="entry name" value="Cytochrome P450"/>
    <property type="match status" value="1"/>
</dbReference>
<feature type="compositionally biased region" description="Low complexity" evidence="2">
    <location>
        <begin position="1"/>
        <end position="25"/>
    </location>
</feature>
<feature type="region of interest" description="Disordered" evidence="2">
    <location>
        <begin position="1"/>
        <end position="46"/>
    </location>
</feature>
<sequence length="461" mass="50317">MTSPRTPGPRSSGSLASGEGASGAARRVMPPPVTPPGSEVTQLYGPDFAADPYGTYERLREYGALAPVEISPGVGAMLVTDYRAALDLLHDSETWSKDSRTWQQSAPEDSPVMPMLVWRPNLFFSDGETHERYRRAITDSFDRIPPHELRTAVIELADSLIAQFGEKGEADLMTEYARVLPLMLFNRLFGLPDSYSEQLITALAGVWEGRTPEEASAAGAAFEGYIGELMAAKKQVRGEDLTSWFMDHPAGLSDEEVMHHTVITMGAGHEPTANLIANALARMLTDDRYYSTLSGGALTPLDAIHDVLQNEPPIANYSAHFPKRDVYFHGTWIRRGQLVMVSYAAANTQHGRAEAGASGGATGSGGGAHLAWAAGPHSCPVQQPAVLIATTAIERLTAWLSDIELTVRHDQLTYRNGPFHRALTRLPARFTPISPDQPGATPWESRESRPREKHRRTSPAR</sequence>
<dbReference type="PANTHER" id="PTHR46696:SF1">
    <property type="entry name" value="CYTOCHROME P450 YJIB-RELATED"/>
    <property type="match status" value="1"/>
</dbReference>
<feature type="compositionally biased region" description="Basic residues" evidence="2">
    <location>
        <begin position="451"/>
        <end position="461"/>
    </location>
</feature>